<accession>A0A382VWF9</accession>
<gene>
    <name evidence="1" type="ORF">METZ01_LOCUS403706</name>
</gene>
<name>A0A382VWF9_9ZZZZ</name>
<feature type="non-terminal residue" evidence="1">
    <location>
        <position position="1"/>
    </location>
</feature>
<evidence type="ECO:0000313" key="1">
    <source>
        <dbReference type="EMBL" id="SVD50852.1"/>
    </source>
</evidence>
<dbReference type="AlphaFoldDB" id="A0A382VWF9"/>
<sequence>SSKDHYKVSLFESQLAEVYVVMGENDKALDIIENLLSKPSRSSWVSIKYHHVFDKIFRNNPRFKSIVKKDEDRFRREATYDTAIYLQ</sequence>
<protein>
    <submittedName>
        <fullName evidence="1">Uncharacterized protein</fullName>
    </submittedName>
</protein>
<organism evidence="1">
    <name type="scientific">marine metagenome</name>
    <dbReference type="NCBI Taxonomy" id="408172"/>
    <lineage>
        <taxon>unclassified sequences</taxon>
        <taxon>metagenomes</taxon>
        <taxon>ecological metagenomes</taxon>
    </lineage>
</organism>
<proteinExistence type="predicted"/>
<dbReference type="EMBL" id="UINC01155157">
    <property type="protein sequence ID" value="SVD50852.1"/>
    <property type="molecule type" value="Genomic_DNA"/>
</dbReference>
<reference evidence="1" key="1">
    <citation type="submission" date="2018-05" db="EMBL/GenBank/DDBJ databases">
        <authorList>
            <person name="Lanie J.A."/>
            <person name="Ng W.-L."/>
            <person name="Kazmierczak K.M."/>
            <person name="Andrzejewski T.M."/>
            <person name="Davidsen T.M."/>
            <person name="Wayne K.J."/>
            <person name="Tettelin H."/>
            <person name="Glass J.I."/>
            <person name="Rusch D."/>
            <person name="Podicherti R."/>
            <person name="Tsui H.-C.T."/>
            <person name="Winkler M.E."/>
        </authorList>
    </citation>
    <scope>NUCLEOTIDE SEQUENCE</scope>
</reference>